<reference evidence="9" key="1">
    <citation type="submission" date="2019-08" db="EMBL/GenBank/DDBJ databases">
        <authorList>
            <person name="Kucharzyk K."/>
            <person name="Murdoch R.W."/>
            <person name="Higgins S."/>
            <person name="Loffler F."/>
        </authorList>
    </citation>
    <scope>NUCLEOTIDE SEQUENCE</scope>
</reference>
<protein>
    <recommendedName>
        <fullName evidence="1">DNA-directed DNA polymerase</fullName>
        <ecNumber evidence="1">2.7.7.7</ecNumber>
    </recommendedName>
</protein>
<accession>A0A645IHI2</accession>
<gene>
    <name evidence="9" type="ORF">SDC9_198384</name>
</gene>
<dbReference type="InterPro" id="IPR005790">
    <property type="entry name" value="DNA_polIII_delta"/>
</dbReference>
<organism evidence="9">
    <name type="scientific">bioreactor metagenome</name>
    <dbReference type="NCBI Taxonomy" id="1076179"/>
    <lineage>
        <taxon>unclassified sequences</taxon>
        <taxon>metagenomes</taxon>
        <taxon>ecological metagenomes</taxon>
    </lineage>
</organism>
<evidence type="ECO:0000256" key="2">
    <source>
        <dbReference type="ARBA" id="ARBA00022679"/>
    </source>
</evidence>
<dbReference type="Gene3D" id="1.20.272.10">
    <property type="match status" value="1"/>
</dbReference>
<dbReference type="EMBL" id="VSSQ01115205">
    <property type="protein sequence ID" value="MPN50751.1"/>
    <property type="molecule type" value="Genomic_DNA"/>
</dbReference>
<dbReference type="GO" id="GO:0006261">
    <property type="term" value="P:DNA-templated DNA replication"/>
    <property type="evidence" value="ECO:0007669"/>
    <property type="project" value="TreeGrafter"/>
</dbReference>
<evidence type="ECO:0000256" key="5">
    <source>
        <dbReference type="ARBA" id="ARBA00022932"/>
    </source>
</evidence>
<dbReference type="InterPro" id="IPR008921">
    <property type="entry name" value="DNA_pol3_clamp-load_cplx_C"/>
</dbReference>
<comment type="catalytic activity">
    <reaction evidence="7">
        <text>DNA(n) + a 2'-deoxyribonucleoside 5'-triphosphate = DNA(n+1) + diphosphate</text>
        <dbReference type="Rhea" id="RHEA:22508"/>
        <dbReference type="Rhea" id="RHEA-COMP:17339"/>
        <dbReference type="Rhea" id="RHEA-COMP:17340"/>
        <dbReference type="ChEBI" id="CHEBI:33019"/>
        <dbReference type="ChEBI" id="CHEBI:61560"/>
        <dbReference type="ChEBI" id="CHEBI:173112"/>
        <dbReference type="EC" id="2.7.7.7"/>
    </reaction>
</comment>
<name>A0A645IHI2_9ZZZZ</name>
<feature type="domain" description="DNA polymerase III delta subunit-like C-terminal" evidence="8">
    <location>
        <begin position="56"/>
        <end position="172"/>
    </location>
</feature>
<evidence type="ECO:0000313" key="9">
    <source>
        <dbReference type="EMBL" id="MPN50751.1"/>
    </source>
</evidence>
<dbReference type="PANTHER" id="PTHR34388">
    <property type="entry name" value="DNA POLYMERASE III SUBUNIT DELTA"/>
    <property type="match status" value="1"/>
</dbReference>
<proteinExistence type="inferred from homology"/>
<evidence type="ECO:0000256" key="4">
    <source>
        <dbReference type="ARBA" id="ARBA00022705"/>
    </source>
</evidence>
<dbReference type="GO" id="GO:0003887">
    <property type="term" value="F:DNA-directed DNA polymerase activity"/>
    <property type="evidence" value="ECO:0007669"/>
    <property type="project" value="UniProtKB-KW"/>
</dbReference>
<keyword evidence="2" id="KW-0808">Transferase</keyword>
<sequence length="179" mass="20820">MEISRPMLTYIRENFEGNILQLRQELDKILAYATGRSIENSDIDRLMIKSGTRHKYDLLDMVMQGKARDAVLLYNELIYKRTEPHEILEVCGYRLREAYNYKIRIAAGLPVKTLMEELNERMPWLVEKKIAMIRPISLTRLNAMFKLLVDSEERMKGTPTNPEREIEMLILALAGTAGM</sequence>
<comment type="caution">
    <text evidence="9">The sequence shown here is derived from an EMBL/GenBank/DDBJ whole genome shotgun (WGS) entry which is preliminary data.</text>
</comment>
<dbReference type="GO" id="GO:0009360">
    <property type="term" value="C:DNA polymerase III complex"/>
    <property type="evidence" value="ECO:0007669"/>
    <property type="project" value="TreeGrafter"/>
</dbReference>
<evidence type="ECO:0000256" key="7">
    <source>
        <dbReference type="ARBA" id="ARBA00049244"/>
    </source>
</evidence>
<comment type="similarity">
    <text evidence="6">Belongs to the DNA polymerase HolA subunit family.</text>
</comment>
<dbReference type="SUPFAM" id="SSF48019">
    <property type="entry name" value="post-AAA+ oligomerization domain-like"/>
    <property type="match status" value="1"/>
</dbReference>
<keyword evidence="4" id="KW-0235">DNA replication</keyword>
<evidence type="ECO:0000256" key="3">
    <source>
        <dbReference type="ARBA" id="ARBA00022695"/>
    </source>
</evidence>
<dbReference type="GO" id="GO:0003677">
    <property type="term" value="F:DNA binding"/>
    <property type="evidence" value="ECO:0007669"/>
    <property type="project" value="InterPro"/>
</dbReference>
<evidence type="ECO:0000256" key="1">
    <source>
        <dbReference type="ARBA" id="ARBA00012417"/>
    </source>
</evidence>
<dbReference type="PANTHER" id="PTHR34388:SF1">
    <property type="entry name" value="DNA POLYMERASE III SUBUNIT DELTA"/>
    <property type="match status" value="1"/>
</dbReference>
<dbReference type="NCBIfam" id="TIGR01128">
    <property type="entry name" value="holA"/>
    <property type="match status" value="1"/>
</dbReference>
<evidence type="ECO:0000259" key="8">
    <source>
        <dbReference type="Pfam" id="PF21694"/>
    </source>
</evidence>
<keyword evidence="5" id="KW-0239">DNA-directed DNA polymerase</keyword>
<dbReference type="AlphaFoldDB" id="A0A645IHI2"/>
<dbReference type="EC" id="2.7.7.7" evidence="1"/>
<keyword evidence="3" id="KW-0548">Nucleotidyltransferase</keyword>
<dbReference type="Pfam" id="PF21694">
    <property type="entry name" value="DNA_pol3_delta_C"/>
    <property type="match status" value="1"/>
</dbReference>
<evidence type="ECO:0000256" key="6">
    <source>
        <dbReference type="ARBA" id="ARBA00034754"/>
    </source>
</evidence>
<dbReference type="InterPro" id="IPR048466">
    <property type="entry name" value="DNA_pol3_delta-like_C"/>
</dbReference>